<evidence type="ECO:0000313" key="2">
    <source>
        <dbReference type="RefSeq" id="XP_075092429.1"/>
    </source>
</evidence>
<dbReference type="RefSeq" id="XP_075092429.1">
    <property type="nucleotide sequence ID" value="XM_075236328.1"/>
</dbReference>
<accession>A0AC58T5C2</accession>
<proteinExistence type="predicted"/>
<keyword evidence="1" id="KW-1185">Reference proteome</keyword>
<sequence length="239" mass="28129">MVFENVRQFRFSLQNYVVHRRVQLKLKTSERNRVRAICLNSSRCRWHILGSLQGHTQHFIVNTYYPVHLCFPVIKNKLANTTWIVKHYKDKIINQSDIKLKKLQELIRIKYGVYVGKTICVRARQKVIGKYLGYYKIEFARIYDYTDMIRTTNIGSTIVVRTLKEIELGKEVFVRIYICLHTLKTGWLEGCRDVIRFDGAFLKGVCKSELLSCIAKDGNNQMYHVAWAVVEKETKNSWS</sequence>
<dbReference type="Proteomes" id="UP000790787">
    <property type="component" value="Chromosome 18"/>
</dbReference>
<reference evidence="2" key="2">
    <citation type="submission" date="2025-08" db="UniProtKB">
        <authorList>
            <consortium name="RefSeq"/>
        </authorList>
    </citation>
    <scope>IDENTIFICATION</scope>
    <source>
        <tissue evidence="2">Leaf</tissue>
    </source>
</reference>
<gene>
    <name evidence="2" type="primary">LOC142172662</name>
</gene>
<protein>
    <submittedName>
        <fullName evidence="2">Uncharacterized protein LOC142172662</fullName>
    </submittedName>
</protein>
<organism evidence="1 2">
    <name type="scientific">Nicotiana tabacum</name>
    <name type="common">Common tobacco</name>
    <dbReference type="NCBI Taxonomy" id="4097"/>
    <lineage>
        <taxon>Eukaryota</taxon>
        <taxon>Viridiplantae</taxon>
        <taxon>Streptophyta</taxon>
        <taxon>Embryophyta</taxon>
        <taxon>Tracheophyta</taxon>
        <taxon>Spermatophyta</taxon>
        <taxon>Magnoliopsida</taxon>
        <taxon>eudicotyledons</taxon>
        <taxon>Gunneridae</taxon>
        <taxon>Pentapetalae</taxon>
        <taxon>asterids</taxon>
        <taxon>lamiids</taxon>
        <taxon>Solanales</taxon>
        <taxon>Solanaceae</taxon>
        <taxon>Nicotianoideae</taxon>
        <taxon>Nicotianeae</taxon>
        <taxon>Nicotiana</taxon>
    </lineage>
</organism>
<name>A0AC58T5C2_TOBAC</name>
<evidence type="ECO:0000313" key="1">
    <source>
        <dbReference type="Proteomes" id="UP000790787"/>
    </source>
</evidence>
<reference evidence="1" key="1">
    <citation type="journal article" date="2014" name="Nat. Commun.">
        <title>The tobacco genome sequence and its comparison with those of tomato and potato.</title>
        <authorList>
            <person name="Sierro N."/>
            <person name="Battey J.N."/>
            <person name="Ouadi S."/>
            <person name="Bakaher N."/>
            <person name="Bovet L."/>
            <person name="Willig A."/>
            <person name="Goepfert S."/>
            <person name="Peitsch M.C."/>
            <person name="Ivanov N.V."/>
        </authorList>
    </citation>
    <scope>NUCLEOTIDE SEQUENCE [LARGE SCALE GENOMIC DNA]</scope>
</reference>